<feature type="region of interest" description="Disordered" evidence="2">
    <location>
        <begin position="1046"/>
        <end position="1078"/>
    </location>
</feature>
<keyword evidence="4" id="KW-1185">Reference proteome</keyword>
<feature type="compositionally biased region" description="Acidic residues" evidence="2">
    <location>
        <begin position="2010"/>
        <end position="2029"/>
    </location>
</feature>
<feature type="region of interest" description="Disordered" evidence="2">
    <location>
        <begin position="1235"/>
        <end position="1287"/>
    </location>
</feature>
<feature type="region of interest" description="Disordered" evidence="2">
    <location>
        <begin position="1959"/>
        <end position="2036"/>
    </location>
</feature>
<feature type="coiled-coil region" evidence="1">
    <location>
        <begin position="1679"/>
        <end position="1739"/>
    </location>
</feature>
<keyword evidence="1" id="KW-0175">Coiled coil</keyword>
<evidence type="ECO:0000256" key="2">
    <source>
        <dbReference type="SAM" id="MobiDB-lite"/>
    </source>
</evidence>
<evidence type="ECO:0000313" key="3">
    <source>
        <dbReference type="EMBL" id="KZL87496.1"/>
    </source>
</evidence>
<feature type="coiled-coil region" evidence="1">
    <location>
        <begin position="304"/>
        <end position="433"/>
    </location>
</feature>
<accession>A0A161X1H4</accession>
<feature type="compositionally biased region" description="Basic and acidic residues" evidence="2">
    <location>
        <begin position="1493"/>
        <end position="1502"/>
    </location>
</feature>
<dbReference type="PANTHER" id="PTHR47357">
    <property type="entry name" value="COP1-INTERACTIVE PROTEIN 1"/>
    <property type="match status" value="1"/>
</dbReference>
<feature type="compositionally biased region" description="Low complexity" evidence="2">
    <location>
        <begin position="1471"/>
        <end position="1480"/>
    </location>
</feature>
<comment type="caution">
    <text evidence="3">The sequence shown here is derived from an EMBL/GenBank/DDBJ whole genome shotgun (WGS) entry which is preliminary data.</text>
</comment>
<dbReference type="GO" id="GO:0005856">
    <property type="term" value="C:cytoskeleton"/>
    <property type="evidence" value="ECO:0007669"/>
    <property type="project" value="TreeGrafter"/>
</dbReference>
<feature type="region of interest" description="Disordered" evidence="2">
    <location>
        <begin position="1383"/>
        <end position="1425"/>
    </location>
</feature>
<dbReference type="GO" id="GO:0005200">
    <property type="term" value="F:structural constituent of cytoskeleton"/>
    <property type="evidence" value="ECO:0007669"/>
    <property type="project" value="TreeGrafter"/>
</dbReference>
<evidence type="ECO:0000256" key="1">
    <source>
        <dbReference type="SAM" id="Coils"/>
    </source>
</evidence>
<sequence length="2271" mass="257808">MPPPPSKNPSSSPSTVGPKMLSWADMAAHGTTAKTLSMRSTNRGSNVSLAAAATALQHPSSSRAASPVPARVDEIRQQGARLMPPPRNPSVSGRGSSVPRGRGRDASAMEAVSRTDHPAEQERLQEMKSYLRELAKTQHLPNALVQHLSDEESETRFTTIETFFKEFVSKLSEEWRDRDKNLQNTKLKLEMSTSAQATLDNEKTDLQETIKMKDAKLEELGSLDQQARESNVECLEAQLKSCATERDRATSELRDTQKKLKAAENEHNKNEIATQKLRFALEDARQGYQQTAPSVDVDALTTTISDLHEELRIAKGEKAELERQFERTTAAYKRKYDETATQLAHQDQVLQEMQDKNEKYERLIQALRHEKECQLRKASVAEKEQKPITFRVDNEILPLEKYEKLLDNARGDIAKLEERLEQSETDRETIIQQEFPVDEVRKMFMEEIIPFYALAADEAVCNLFNTWKEEDARLLALTGDDGYHKYLHAVVEPNHRPSQASSDGFITRGEAAAGIGSFGSQGSEPASPPPARQNLESELRDFSRESSMAPEDSQVCQVDSSAELREALDECQVHRLKADQLIEKLKNEKKSQKDEIDKLQDDIRKLSRDIAEHEDASKIDEQRLQDGSAIELRKKQIDLGEFQARPKKADKEIEELKFEARRRSKELRKLKNNVALQQRMGGLLKKQIEVAQRKASKAKAKAEWAEARVMLQLEGADDEEAKSSSMDDLEDHFALLSALLQRVNEAESQLSKKHQELADVQTMVATLWVTIEQLETQRGQLEQERGQLSEDLKVYADSGQEIGQGNTALKEELKNKDEELREKDGDIEEIGREIRELKVELEKKDEELKEKQKALDDCYVHGEALMNQVVELTEQQQDDESQDDERQNEIDKLEEKIADLEHKVKVAEYNASNEAARRRKVEDEGVWEGTSGAALKSKQNELDNFKKDHDHIVQFFEAEIRALKERNYAGNSAELERIKLEHEQTVDELKARLEAVEENSRSNTEIEMDRIKLEHQKAMDEVKAQLLTSNTMQKIFEDCLFDSPDSEPIRKTLPHNAATQTDETSDGEVSTPTNYAQHGPTQAYLDAYLQFKKRIEVDMALQDSTLRLLGSHLRPVERLHMELLFRMSHPHNSRPSETQTFNSPETPASPPDDSELSSLPGDHVSDFSSTAPTMENERVVALHGIKEAIQIFEDLRLRKERFWDDEVATVQVLFALDVEIAALKKRLKGIEAKKSKENKGDDNLHGVEEKRDSKEHTEEAVGADESSEESSDEESDDDDQDPGNNPVAIRKRIVKLEKKVENTTRYLEEEERALRSEIHEYEPALAQWINDLNNPSEPRRHKDLADRAQEVTNATEASSEGDSSSSNAVPLLPIGPLWPNLQDGRDAWGGRPRAHTFTDAEVDISDEGSDRDGDQSPSRLRPQEARVRHIQNELGRVRLYADACEAALNGIYRAAEDLRAIDDPVPRGHARSPSQSRRSAPPSPSQTEIPDEQVGRTEEEGRRVLTRDIAYDDLTSEASSIASGDLFSGDSNPNRILKSFIPKTVAYALKDWETRTSNLLDRIEMLQGEVEGLIHTGFNSENYEYLRGRVRRLRKHLAYASSTNANLRAKMSKGLAASTDSEPREMVETLRHENNSLREQSRTADQAIGDTDARDKRQRQLEQEISAARARADIEKTYNKKLAEEIYQLEKTVQQLERSKEEAIRDGLDKEMRETLFFYEELKRETVRLRKEVTSLRERLTNELLTRSAPLETAQVVIRGMAGRLSEAQKRMEVAEDMRSTLMTGIELALDIDAEDDTKRLERTRLRISNILCRVKEAPKETDSQSGEDARHEEEDESNRAISAYSPGTERERELIQQILFEKKMRAEDLAAEKRTHEERINKRQAKYEKQVKDWEDMYDAAEVGRKLSENNRIDALERIRVLESEADWLKKLNSVLDDQLEEQCTANQELIEELYETSHLNGDDDLGEDEKSNDYERSPGDPDGGSEPGQKSQKPREPQEQPRGATGGDPDDDPDDGSSDGSSDDEGSDNSSTRTLRARQRCACPCVGLCSFPENPIFDGLPAGAQDIVKKLGKVYKAYRGCCGKHDGNRAGDPATAEMPEDDGLLLWRLMGVMRADTDIREQIQNAGRNYISRLLLAFWSCLWVHFLSWRQSLFSVLHGFLHYAMFFLPESRWKPREPGALPPKRVAIVVKDLLMLCLFYYMYRVLAATWAVQRIWEMANGYTRAYFIERGLHPERSKWFGVDGVDMRLRGLSSESGTLPHSTGTGEGG</sequence>
<feature type="coiled-coil region" evidence="1">
    <location>
        <begin position="972"/>
        <end position="1021"/>
    </location>
</feature>
<feature type="region of interest" description="Disordered" evidence="2">
    <location>
        <begin position="1350"/>
        <end position="1371"/>
    </location>
</feature>
<feature type="coiled-coil region" evidence="1">
    <location>
        <begin position="883"/>
        <end position="910"/>
    </location>
</feature>
<name>A0A161X1H4_COLIC</name>
<feature type="compositionally biased region" description="Basic and acidic residues" evidence="2">
    <location>
        <begin position="1970"/>
        <end position="1981"/>
    </location>
</feature>
<proteinExistence type="predicted"/>
<feature type="region of interest" description="Disordered" evidence="2">
    <location>
        <begin position="1632"/>
        <end position="1655"/>
    </location>
</feature>
<feature type="compositionally biased region" description="Basic and acidic residues" evidence="2">
    <location>
        <begin position="102"/>
        <end position="120"/>
    </location>
</feature>
<reference evidence="3 4" key="1">
    <citation type="submission" date="2015-06" db="EMBL/GenBank/DDBJ databases">
        <title>Survival trade-offs in plant roots during colonization by closely related pathogenic and mutualistic fungi.</title>
        <authorList>
            <person name="Hacquard S."/>
            <person name="Kracher B."/>
            <person name="Hiruma K."/>
            <person name="Weinman A."/>
            <person name="Muench P."/>
            <person name="Garrido Oter R."/>
            <person name="Ver Loren van Themaat E."/>
            <person name="Dallerey J.-F."/>
            <person name="Damm U."/>
            <person name="Henrissat B."/>
            <person name="Lespinet O."/>
            <person name="Thon M."/>
            <person name="Kemen E."/>
            <person name="McHardy A.C."/>
            <person name="Schulze-Lefert P."/>
            <person name="O'Connell R.J."/>
        </authorList>
    </citation>
    <scope>NUCLEOTIDE SEQUENCE [LARGE SCALE GENOMIC DNA]</scope>
    <source>
        <strain evidence="3 4">MAFF 238704</strain>
    </source>
</reference>
<feature type="coiled-coil region" evidence="1">
    <location>
        <begin position="653"/>
        <end position="854"/>
    </location>
</feature>
<feature type="coiled-coil region" evidence="1">
    <location>
        <begin position="1867"/>
        <end position="1898"/>
    </location>
</feature>
<feature type="compositionally biased region" description="Acidic residues" evidence="2">
    <location>
        <begin position="1261"/>
        <end position="1281"/>
    </location>
</feature>
<dbReference type="STRING" id="1573173.A0A161X1H4"/>
<feature type="coiled-coil region" evidence="1">
    <location>
        <begin position="564"/>
        <end position="616"/>
    </location>
</feature>
<feature type="compositionally biased region" description="Low complexity" evidence="2">
    <location>
        <begin position="59"/>
        <end position="70"/>
    </location>
</feature>
<evidence type="ECO:0000313" key="4">
    <source>
        <dbReference type="Proteomes" id="UP000076584"/>
    </source>
</evidence>
<feature type="compositionally biased region" description="Low complexity" evidence="2">
    <location>
        <begin position="89"/>
        <end position="100"/>
    </location>
</feature>
<feature type="coiled-coil region" evidence="1">
    <location>
        <begin position="232"/>
        <end position="273"/>
    </location>
</feature>
<feature type="region of interest" description="Disordered" evidence="2">
    <location>
        <begin position="54"/>
        <end position="120"/>
    </location>
</feature>
<feature type="region of interest" description="Disordered" evidence="2">
    <location>
        <begin position="514"/>
        <end position="534"/>
    </location>
</feature>
<protein>
    <submittedName>
        <fullName evidence="3">Uncharacterized protein</fullName>
    </submittedName>
</protein>
<feature type="region of interest" description="Disordered" evidence="2">
    <location>
        <begin position="1463"/>
        <end position="1502"/>
    </location>
</feature>
<feature type="compositionally biased region" description="Polar residues" evidence="2">
    <location>
        <begin position="1133"/>
        <end position="1146"/>
    </location>
</feature>
<dbReference type="Proteomes" id="UP000076584">
    <property type="component" value="Unassembled WGS sequence"/>
</dbReference>
<gene>
    <name evidence="3" type="ORF">CI238_01369</name>
</gene>
<organism evidence="3 4">
    <name type="scientific">Colletotrichum incanum</name>
    <name type="common">Soybean anthracnose fungus</name>
    <dbReference type="NCBI Taxonomy" id="1573173"/>
    <lineage>
        <taxon>Eukaryota</taxon>
        <taxon>Fungi</taxon>
        <taxon>Dikarya</taxon>
        <taxon>Ascomycota</taxon>
        <taxon>Pezizomycotina</taxon>
        <taxon>Sordariomycetes</taxon>
        <taxon>Hypocreomycetidae</taxon>
        <taxon>Glomerellales</taxon>
        <taxon>Glomerellaceae</taxon>
        <taxon>Colletotrichum</taxon>
        <taxon>Colletotrichum spaethianum species complex</taxon>
    </lineage>
</organism>
<feature type="compositionally biased region" description="Basic and acidic residues" evidence="2">
    <location>
        <begin position="1818"/>
        <end position="1833"/>
    </location>
</feature>
<dbReference type="PANTHER" id="PTHR47357:SF1">
    <property type="entry name" value="SPINDLE POLE BODY COMPONENT 110"/>
    <property type="match status" value="1"/>
</dbReference>
<feature type="region of interest" description="Disordered" evidence="2">
    <location>
        <begin position="1818"/>
        <end position="1850"/>
    </location>
</feature>
<feature type="compositionally biased region" description="Polar residues" evidence="2">
    <location>
        <begin position="1057"/>
        <end position="1078"/>
    </location>
</feature>
<feature type="region of interest" description="Disordered" evidence="2">
    <location>
        <begin position="1129"/>
        <end position="1171"/>
    </location>
</feature>
<feature type="compositionally biased region" description="Basic and acidic residues" evidence="2">
    <location>
        <begin position="1632"/>
        <end position="1642"/>
    </location>
</feature>
<feature type="compositionally biased region" description="Basic and acidic residues" evidence="2">
    <location>
        <begin position="1235"/>
        <end position="1259"/>
    </location>
</feature>
<dbReference type="EMBL" id="LFIW01000219">
    <property type="protein sequence ID" value="KZL87496.1"/>
    <property type="molecule type" value="Genomic_DNA"/>
</dbReference>